<dbReference type="AlphaFoldDB" id="A0A8T0DSD7"/>
<evidence type="ECO:0000259" key="5">
    <source>
        <dbReference type="PROSITE" id="PS50071"/>
    </source>
</evidence>
<dbReference type="CDD" id="cd00086">
    <property type="entry name" value="homeodomain"/>
    <property type="match status" value="1"/>
</dbReference>
<gene>
    <name evidence="6" type="ORF">P879_01628</name>
</gene>
<feature type="domain" description="Homeobox" evidence="5">
    <location>
        <begin position="538"/>
        <end position="601"/>
    </location>
</feature>
<evidence type="ECO:0000256" key="3">
    <source>
        <dbReference type="ARBA" id="ARBA00023242"/>
    </source>
</evidence>
<reference evidence="6 7" key="1">
    <citation type="submission" date="2019-07" db="EMBL/GenBank/DDBJ databases">
        <title>Annotation for the trematode Paragonimus westermani.</title>
        <authorList>
            <person name="Choi Y.-J."/>
        </authorList>
    </citation>
    <scope>NUCLEOTIDE SEQUENCE [LARGE SCALE GENOMIC DNA]</scope>
    <source>
        <strain evidence="6">180907_Pwestermani</strain>
    </source>
</reference>
<dbReference type="Proteomes" id="UP000699462">
    <property type="component" value="Unassembled WGS sequence"/>
</dbReference>
<dbReference type="SUPFAM" id="SSF46689">
    <property type="entry name" value="Homeodomain-like"/>
    <property type="match status" value="1"/>
</dbReference>
<dbReference type="Gene3D" id="1.10.10.60">
    <property type="entry name" value="Homeodomain-like"/>
    <property type="match status" value="1"/>
</dbReference>
<dbReference type="InterPro" id="IPR008422">
    <property type="entry name" value="KN_HD"/>
</dbReference>
<protein>
    <recommendedName>
        <fullName evidence="5">Homeobox domain-containing protein</fullName>
    </recommendedName>
</protein>
<dbReference type="InterPro" id="IPR001356">
    <property type="entry name" value="HD"/>
</dbReference>
<keyword evidence="2 4" id="KW-0371">Homeobox</keyword>
<feature type="non-terminal residue" evidence="6">
    <location>
        <position position="1"/>
    </location>
</feature>
<comment type="caution">
    <text evidence="6">The sequence shown here is derived from an EMBL/GenBank/DDBJ whole genome shotgun (WGS) entry which is preliminary data.</text>
</comment>
<dbReference type="GO" id="GO:0003677">
    <property type="term" value="F:DNA binding"/>
    <property type="evidence" value="ECO:0007669"/>
    <property type="project" value="UniProtKB-UniRule"/>
</dbReference>
<evidence type="ECO:0000313" key="6">
    <source>
        <dbReference type="EMBL" id="KAF8570829.1"/>
    </source>
</evidence>
<evidence type="ECO:0000256" key="1">
    <source>
        <dbReference type="ARBA" id="ARBA00023125"/>
    </source>
</evidence>
<evidence type="ECO:0000256" key="2">
    <source>
        <dbReference type="ARBA" id="ARBA00023155"/>
    </source>
</evidence>
<dbReference type="GO" id="GO:0006355">
    <property type="term" value="P:regulation of DNA-templated transcription"/>
    <property type="evidence" value="ECO:0007669"/>
    <property type="project" value="InterPro"/>
</dbReference>
<dbReference type="OrthoDB" id="4187154at2759"/>
<dbReference type="EMBL" id="JTDF01000886">
    <property type="protein sequence ID" value="KAF8570829.1"/>
    <property type="molecule type" value="Genomic_DNA"/>
</dbReference>
<evidence type="ECO:0000313" key="7">
    <source>
        <dbReference type="Proteomes" id="UP000699462"/>
    </source>
</evidence>
<keyword evidence="3 4" id="KW-0539">Nucleus</keyword>
<dbReference type="PANTHER" id="PTHR11850">
    <property type="entry name" value="HOMEOBOX PROTEIN TRANSCRIPTION FACTORS"/>
    <property type="match status" value="1"/>
</dbReference>
<feature type="DNA-binding region" description="Homeobox" evidence="4">
    <location>
        <begin position="540"/>
        <end position="602"/>
    </location>
</feature>
<sequence length="647" mass="71093">TPTGERPSADGPCAVWRIPWVERVTDQLKLVKRRGMCSNAIMRQLLENESAMSSTENDSAYNSLCGSSGENASAEHIQTTISACTTPVVSLCSPLFKCESSPNIKCQHTVRTAKTLGYSAPQVGDLGANETSAAVASISDLYEDGRKRSQLYVDTPPKSSEQLAIPQQESWTVLESSSPKKTVCYSGDLMEWQKSSVPERIEIGGQVADGSGNEIPDDVISSGRVGTCLARSLHSIADVSPCVTQDSGHLTYSQQPDSYIDYGIFQLPLYDTTKPEPIIQLNNLPVDVVDSMGTSELPDKEIPVSTCITCTESSSTGLGCDGNVSAILAQSWPWMLTVNHESVVPYTNMISASSNELPLVPTMAVFTPTTTYNNPNVTVNADISSTLNASNANVSGTFFSQSSVSQHFDTHKSAFHPILNPNPQPSSFESTFEHVTVGSSIEVNGPGLGFEQRSNEHGEGHCGPIIHRRRRRTTRSTPSATRRFTNIYHLESRPNQTTIPTPMDTPTNWGGNYPSGGVHFQSQPDTQFRSNLNSDFGTRSVARNKPLNEVASSIMEHWFYGHLDHPYPSVEEKIRLAELGGITVQQVCSWFANRRTRTSNTRPKKCRYLFFKKLQELSSELEKETDGLVSAENVEHRFRLIVNEFLH</sequence>
<dbReference type="InterPro" id="IPR009057">
    <property type="entry name" value="Homeodomain-like_sf"/>
</dbReference>
<dbReference type="PROSITE" id="PS50071">
    <property type="entry name" value="HOMEOBOX_2"/>
    <property type="match status" value="1"/>
</dbReference>
<comment type="subcellular location">
    <subcellularLocation>
        <location evidence="4">Nucleus</location>
    </subcellularLocation>
</comment>
<organism evidence="6 7">
    <name type="scientific">Paragonimus westermani</name>
    <dbReference type="NCBI Taxonomy" id="34504"/>
    <lineage>
        <taxon>Eukaryota</taxon>
        <taxon>Metazoa</taxon>
        <taxon>Spiralia</taxon>
        <taxon>Lophotrochozoa</taxon>
        <taxon>Platyhelminthes</taxon>
        <taxon>Trematoda</taxon>
        <taxon>Digenea</taxon>
        <taxon>Plagiorchiida</taxon>
        <taxon>Troglotremata</taxon>
        <taxon>Troglotrematidae</taxon>
        <taxon>Paragonimus</taxon>
    </lineage>
</organism>
<proteinExistence type="predicted"/>
<evidence type="ECO:0000256" key="4">
    <source>
        <dbReference type="PROSITE-ProRule" id="PRU00108"/>
    </source>
</evidence>
<keyword evidence="7" id="KW-1185">Reference proteome</keyword>
<accession>A0A8T0DSD7</accession>
<dbReference type="SMART" id="SM00389">
    <property type="entry name" value="HOX"/>
    <property type="match status" value="1"/>
</dbReference>
<dbReference type="InterPro" id="IPR050224">
    <property type="entry name" value="TALE_homeobox"/>
</dbReference>
<dbReference type="GO" id="GO:0005634">
    <property type="term" value="C:nucleus"/>
    <property type="evidence" value="ECO:0007669"/>
    <property type="project" value="UniProtKB-SubCell"/>
</dbReference>
<name>A0A8T0DSD7_9TREM</name>
<keyword evidence="1 4" id="KW-0238">DNA-binding</keyword>
<dbReference type="Pfam" id="PF05920">
    <property type="entry name" value="Homeobox_KN"/>
    <property type="match status" value="1"/>
</dbReference>